<comment type="caution">
    <text evidence="2">The sequence shown here is derived from an EMBL/GenBank/DDBJ whole genome shotgun (WGS) entry which is preliminary data.</text>
</comment>
<organism evidence="2">
    <name type="scientific">Tanacetum cinerariifolium</name>
    <name type="common">Dalmatian daisy</name>
    <name type="synonym">Chrysanthemum cinerariifolium</name>
    <dbReference type="NCBI Taxonomy" id="118510"/>
    <lineage>
        <taxon>Eukaryota</taxon>
        <taxon>Viridiplantae</taxon>
        <taxon>Streptophyta</taxon>
        <taxon>Embryophyta</taxon>
        <taxon>Tracheophyta</taxon>
        <taxon>Spermatophyta</taxon>
        <taxon>Magnoliopsida</taxon>
        <taxon>eudicotyledons</taxon>
        <taxon>Gunneridae</taxon>
        <taxon>Pentapetalae</taxon>
        <taxon>asterids</taxon>
        <taxon>campanulids</taxon>
        <taxon>Asterales</taxon>
        <taxon>Asteraceae</taxon>
        <taxon>Asteroideae</taxon>
        <taxon>Anthemideae</taxon>
        <taxon>Anthemidinae</taxon>
        <taxon>Tanacetum</taxon>
    </lineage>
</organism>
<accession>A0A699XSN2</accession>
<sequence>MLAPKSARAKQISNSEKSQGIRNLPVSSVLGSSVSVVSSVGSCSSTPGGGI</sequence>
<dbReference type="EMBL" id="BKCJ011952654">
    <property type="protein sequence ID" value="GFD62955.1"/>
    <property type="molecule type" value="Genomic_DNA"/>
</dbReference>
<feature type="non-terminal residue" evidence="2">
    <location>
        <position position="51"/>
    </location>
</feature>
<proteinExistence type="predicted"/>
<gene>
    <name evidence="2" type="ORF">Tci_934924</name>
</gene>
<evidence type="ECO:0000256" key="1">
    <source>
        <dbReference type="SAM" id="MobiDB-lite"/>
    </source>
</evidence>
<dbReference type="AlphaFoldDB" id="A0A699XSN2"/>
<feature type="compositionally biased region" description="Polar residues" evidence="1">
    <location>
        <begin position="11"/>
        <end position="20"/>
    </location>
</feature>
<protein>
    <submittedName>
        <fullName evidence="2">Uncharacterized protein</fullName>
    </submittedName>
</protein>
<feature type="region of interest" description="Disordered" evidence="1">
    <location>
        <begin position="1"/>
        <end position="20"/>
    </location>
</feature>
<reference evidence="2" key="1">
    <citation type="journal article" date="2019" name="Sci. Rep.">
        <title>Draft genome of Tanacetum cinerariifolium, the natural source of mosquito coil.</title>
        <authorList>
            <person name="Yamashiro T."/>
            <person name="Shiraishi A."/>
            <person name="Satake H."/>
            <person name="Nakayama K."/>
        </authorList>
    </citation>
    <scope>NUCLEOTIDE SEQUENCE</scope>
</reference>
<evidence type="ECO:0000313" key="2">
    <source>
        <dbReference type="EMBL" id="GFD62955.1"/>
    </source>
</evidence>
<name>A0A699XSN2_TANCI</name>